<organism evidence="3 4">
    <name type="scientific">Paramecium octaurelia</name>
    <dbReference type="NCBI Taxonomy" id="43137"/>
    <lineage>
        <taxon>Eukaryota</taxon>
        <taxon>Sar</taxon>
        <taxon>Alveolata</taxon>
        <taxon>Ciliophora</taxon>
        <taxon>Intramacronucleata</taxon>
        <taxon>Oligohymenophorea</taxon>
        <taxon>Peniculida</taxon>
        <taxon>Parameciidae</taxon>
        <taxon>Paramecium</taxon>
    </lineage>
</organism>
<dbReference type="EMBL" id="CAJJDP010000066">
    <property type="protein sequence ID" value="CAD8176555.1"/>
    <property type="molecule type" value="Genomic_DNA"/>
</dbReference>
<evidence type="ECO:0000313" key="4">
    <source>
        <dbReference type="Proteomes" id="UP000683925"/>
    </source>
</evidence>
<feature type="signal peptide" evidence="2">
    <location>
        <begin position="1"/>
        <end position="17"/>
    </location>
</feature>
<feature type="chain" id="PRO_5035726010" description="Transmembrane protein" evidence="2">
    <location>
        <begin position="18"/>
        <end position="156"/>
    </location>
</feature>
<keyword evidence="1" id="KW-1133">Transmembrane helix</keyword>
<evidence type="ECO:0008006" key="5">
    <source>
        <dbReference type="Google" id="ProtNLM"/>
    </source>
</evidence>
<evidence type="ECO:0000256" key="2">
    <source>
        <dbReference type="SAM" id="SignalP"/>
    </source>
</evidence>
<gene>
    <name evidence="3" type="ORF">POCTA_138.1.T0670150</name>
</gene>
<keyword evidence="1" id="KW-0812">Transmembrane</keyword>
<keyword evidence="4" id="KW-1185">Reference proteome</keyword>
<proteinExistence type="predicted"/>
<dbReference type="AlphaFoldDB" id="A0A8S1VK26"/>
<sequence>MLIFKMLIIIYFALLDFEEWRIQKMRQFRQYQIIFFIDQNLNLMVDFNGFLHTTCQSPSKMSRLEGQNHLLQGVLLNEFNELFDMLLFLYRIIFIISFFITIFSDVLFKSFLKESYSLFTILQSIHKLRRVSGVQTGNLNSIINQFRKSARYQELI</sequence>
<keyword evidence="1" id="KW-0472">Membrane</keyword>
<protein>
    <recommendedName>
        <fullName evidence="5">Transmembrane protein</fullName>
    </recommendedName>
</protein>
<evidence type="ECO:0000256" key="1">
    <source>
        <dbReference type="SAM" id="Phobius"/>
    </source>
</evidence>
<keyword evidence="2" id="KW-0732">Signal</keyword>
<feature type="transmembrane region" description="Helical" evidence="1">
    <location>
        <begin position="88"/>
        <end position="108"/>
    </location>
</feature>
<evidence type="ECO:0000313" key="3">
    <source>
        <dbReference type="EMBL" id="CAD8176555.1"/>
    </source>
</evidence>
<comment type="caution">
    <text evidence="3">The sequence shown here is derived from an EMBL/GenBank/DDBJ whole genome shotgun (WGS) entry which is preliminary data.</text>
</comment>
<reference evidence="3" key="1">
    <citation type="submission" date="2021-01" db="EMBL/GenBank/DDBJ databases">
        <authorList>
            <consortium name="Genoscope - CEA"/>
            <person name="William W."/>
        </authorList>
    </citation>
    <scope>NUCLEOTIDE SEQUENCE</scope>
</reference>
<name>A0A8S1VK26_PAROT</name>
<dbReference type="Proteomes" id="UP000683925">
    <property type="component" value="Unassembled WGS sequence"/>
</dbReference>
<accession>A0A8S1VK26</accession>